<dbReference type="EMBL" id="BSNK01000002">
    <property type="protein sequence ID" value="GLQ23741.1"/>
    <property type="molecule type" value="Genomic_DNA"/>
</dbReference>
<dbReference type="RefSeq" id="WP_284389474.1">
    <property type="nucleotide sequence ID" value="NZ_BSNK01000002.1"/>
</dbReference>
<keyword evidence="4" id="KW-1185">Reference proteome</keyword>
<sequence length="150" mass="16530">MKNAFLVSVLLALFLFTMSAPAFASNSVYGVWLTEEGTATVRIVDCGDASPCGVIETAEIPSGEPTTDVNNSDPDLRDKPIIGLVMLHGFERDDDKWKKGRIYNPEDGKSYKSSIRVDDDPNVLKVKGCIAFLCQTQRWTRVETPATLTE</sequence>
<keyword evidence="1" id="KW-0732">Signal</keyword>
<dbReference type="InterPro" id="IPR019223">
    <property type="entry name" value="DUF2147"/>
</dbReference>
<reference evidence="3" key="1">
    <citation type="journal article" date="2014" name="Int. J. Syst. Evol. Microbiol.">
        <title>Complete genome of a new Firmicutes species belonging to the dominant human colonic microbiota ('Ruminococcus bicirculans') reveals two chromosomes and a selective capacity to utilize plant glucans.</title>
        <authorList>
            <consortium name="NISC Comparative Sequencing Program"/>
            <person name="Wegmann U."/>
            <person name="Louis P."/>
            <person name="Goesmann A."/>
            <person name="Henrissat B."/>
            <person name="Duncan S.H."/>
            <person name="Flint H.J."/>
        </authorList>
    </citation>
    <scope>NUCLEOTIDE SEQUENCE</scope>
    <source>
        <strain evidence="3">NBRC 108219</strain>
    </source>
</reference>
<dbReference type="Pfam" id="PF09917">
    <property type="entry name" value="DUF2147"/>
    <property type="match status" value="1"/>
</dbReference>
<evidence type="ECO:0000256" key="1">
    <source>
        <dbReference type="SAM" id="SignalP"/>
    </source>
</evidence>
<evidence type="ECO:0000313" key="4">
    <source>
        <dbReference type="Proteomes" id="UP001161391"/>
    </source>
</evidence>
<accession>A0ABQ5V870</accession>
<reference evidence="3" key="2">
    <citation type="submission" date="2023-01" db="EMBL/GenBank/DDBJ databases">
        <title>Draft genome sequence of Algimonas ampicilliniresistens strain NBRC 108219.</title>
        <authorList>
            <person name="Sun Q."/>
            <person name="Mori K."/>
        </authorList>
    </citation>
    <scope>NUCLEOTIDE SEQUENCE</scope>
    <source>
        <strain evidence="3">NBRC 108219</strain>
    </source>
</reference>
<dbReference type="Gene3D" id="2.40.128.520">
    <property type="match status" value="1"/>
</dbReference>
<gene>
    <name evidence="3" type="ORF">GCM10007853_16150</name>
</gene>
<dbReference type="PANTHER" id="PTHR36919:SF2">
    <property type="entry name" value="BLL6627 PROTEIN"/>
    <property type="match status" value="1"/>
</dbReference>
<protein>
    <recommendedName>
        <fullName evidence="2">DUF2147 domain-containing protein</fullName>
    </recommendedName>
</protein>
<dbReference type="PANTHER" id="PTHR36919">
    <property type="entry name" value="BLR1215 PROTEIN"/>
    <property type="match status" value="1"/>
</dbReference>
<dbReference type="Proteomes" id="UP001161391">
    <property type="component" value="Unassembled WGS sequence"/>
</dbReference>
<feature type="domain" description="DUF2147" evidence="2">
    <location>
        <begin position="30"/>
        <end position="141"/>
    </location>
</feature>
<proteinExistence type="predicted"/>
<name>A0ABQ5V870_9PROT</name>
<comment type="caution">
    <text evidence="3">The sequence shown here is derived from an EMBL/GenBank/DDBJ whole genome shotgun (WGS) entry which is preliminary data.</text>
</comment>
<feature type="signal peptide" evidence="1">
    <location>
        <begin position="1"/>
        <end position="24"/>
    </location>
</feature>
<evidence type="ECO:0000259" key="2">
    <source>
        <dbReference type="Pfam" id="PF09917"/>
    </source>
</evidence>
<evidence type="ECO:0000313" key="3">
    <source>
        <dbReference type="EMBL" id="GLQ23741.1"/>
    </source>
</evidence>
<feature type="chain" id="PRO_5046771110" description="DUF2147 domain-containing protein" evidence="1">
    <location>
        <begin position="25"/>
        <end position="150"/>
    </location>
</feature>
<organism evidence="3 4">
    <name type="scientific">Algimonas ampicilliniresistens</name>
    <dbReference type="NCBI Taxonomy" id="1298735"/>
    <lineage>
        <taxon>Bacteria</taxon>
        <taxon>Pseudomonadati</taxon>
        <taxon>Pseudomonadota</taxon>
        <taxon>Alphaproteobacteria</taxon>
        <taxon>Maricaulales</taxon>
        <taxon>Robiginitomaculaceae</taxon>
        <taxon>Algimonas</taxon>
    </lineage>
</organism>